<dbReference type="InterPro" id="IPR009291">
    <property type="entry name" value="Vps62"/>
</dbReference>
<gene>
    <name evidence="1" type="ORF">DARMORV10_C05P35230.1</name>
</gene>
<organism evidence="1">
    <name type="scientific">Brassica napus</name>
    <name type="common">Rape</name>
    <dbReference type="NCBI Taxonomy" id="3708"/>
    <lineage>
        <taxon>Eukaryota</taxon>
        <taxon>Viridiplantae</taxon>
        <taxon>Streptophyta</taxon>
        <taxon>Embryophyta</taxon>
        <taxon>Tracheophyta</taxon>
        <taxon>Spermatophyta</taxon>
        <taxon>Magnoliopsida</taxon>
        <taxon>eudicotyledons</taxon>
        <taxon>Gunneridae</taxon>
        <taxon>Pentapetalae</taxon>
        <taxon>rosids</taxon>
        <taxon>malvids</taxon>
        <taxon>Brassicales</taxon>
        <taxon>Brassicaceae</taxon>
        <taxon>Brassiceae</taxon>
        <taxon>Brassica</taxon>
    </lineage>
</organism>
<evidence type="ECO:0000313" key="1">
    <source>
        <dbReference type="EMBL" id="CAF1929783.1"/>
    </source>
</evidence>
<sequence length="161" mass="18076">MFKIRDFAENCETCEMILGVDQRSTSTLKRLTCLHLCHTIYIFLKHSFLNRFGTPQVKPVSSSGLNYPAGGQNNGYFWIDLPQEDVKVTSKLKYRASTLTTNRIGKHVVTANVIFMKSNFTASLSRCYSCSIAGAVADGLMYLILSFSKLATHQLSWTSFL</sequence>
<reference evidence="1" key="1">
    <citation type="submission" date="2021-01" db="EMBL/GenBank/DDBJ databases">
        <authorList>
            <consortium name="Genoscope - CEA"/>
            <person name="William W."/>
        </authorList>
    </citation>
    <scope>NUCLEOTIDE SEQUENCE</scope>
</reference>
<name>A0A816L3S0_BRANA</name>
<proteinExistence type="predicted"/>
<dbReference type="EMBL" id="HG994369">
    <property type="protein sequence ID" value="CAF1929783.1"/>
    <property type="molecule type" value="Genomic_DNA"/>
</dbReference>
<dbReference type="Pfam" id="PF06101">
    <property type="entry name" value="Vps62"/>
    <property type="match status" value="1"/>
</dbReference>
<dbReference type="AlphaFoldDB" id="A0A816L3S0"/>
<protein>
    <submittedName>
        <fullName evidence="1">(rape) hypothetical protein</fullName>
    </submittedName>
</protein>
<accession>A0A816L3S0</accession>
<dbReference type="Proteomes" id="UP001295469">
    <property type="component" value="Chromosome C05"/>
</dbReference>